<feature type="signal peptide" evidence="1">
    <location>
        <begin position="1"/>
        <end position="30"/>
    </location>
</feature>
<keyword evidence="3" id="KW-1185">Reference proteome</keyword>
<reference evidence="2" key="1">
    <citation type="submission" date="2021-03" db="EMBL/GenBank/DDBJ databases">
        <title>Whole genome shotgun sequence of Actinoplanes consettensis NBRC 14913.</title>
        <authorList>
            <person name="Komaki H."/>
            <person name="Tamura T."/>
        </authorList>
    </citation>
    <scope>NUCLEOTIDE SEQUENCE</scope>
    <source>
        <strain evidence="2">NBRC 14913</strain>
    </source>
</reference>
<comment type="caution">
    <text evidence="2">The sequence shown here is derived from an EMBL/GenBank/DDBJ whole genome shotgun (WGS) entry which is preliminary data.</text>
</comment>
<organism evidence="2 3">
    <name type="scientific">Winogradskya consettensis</name>
    <dbReference type="NCBI Taxonomy" id="113560"/>
    <lineage>
        <taxon>Bacteria</taxon>
        <taxon>Bacillati</taxon>
        <taxon>Actinomycetota</taxon>
        <taxon>Actinomycetes</taxon>
        <taxon>Micromonosporales</taxon>
        <taxon>Micromonosporaceae</taxon>
        <taxon>Winogradskya</taxon>
    </lineage>
</organism>
<gene>
    <name evidence="2" type="ORF">Aco04nite_57050</name>
</gene>
<dbReference type="Gene3D" id="2.130.10.10">
    <property type="entry name" value="YVTN repeat-like/Quinoprotein amine dehydrogenase"/>
    <property type="match status" value="1"/>
</dbReference>
<feature type="chain" id="PRO_5037824047" description="Pyrroloquinoline-quinone binding quinoprotein" evidence="1">
    <location>
        <begin position="31"/>
        <end position="380"/>
    </location>
</feature>
<dbReference type="InterPro" id="IPR013431">
    <property type="entry name" value="Delta_60_rpt"/>
</dbReference>
<dbReference type="Gene3D" id="2.80.10.50">
    <property type="match status" value="1"/>
</dbReference>
<proteinExistence type="predicted"/>
<keyword evidence="1" id="KW-0732">Signal</keyword>
<accession>A0A919SSM0</accession>
<name>A0A919SSM0_9ACTN</name>
<protein>
    <recommendedName>
        <fullName evidence="4">Pyrroloquinoline-quinone binding quinoprotein</fullName>
    </recommendedName>
</protein>
<sequence length="380" mass="39104">MRFIRFVRSFVLTALLTTALVVGTTAPALAVSPVPQKAPLFNGSVYAIAHRGSTIYVGGSFTRLTWGGTTYPRNRLAALDAVSGRVLSWAPSANGLVRALAVDRTSVYAGGDFSTVSGHRRDNLARLDATSGRVDALAHTVTGAPYALATGNGRLYAAGSFSAIDGTPRRNLAAFSLATGRLDPTWHPAADAAVHAVVVHGSRVFAGGAFHRVGGVAMLRLAGLDATTGSVTGTFRPQPPARVNAITVDPTGQVYAATGGTGGRALAYGAGGTLRWQRAFDGDASAIAALDNTIYVGGHFDRACTTTGINPRGACVGGAIPRVKLAAFSPTGTLTAWSPQANGVIGVRALTADPARHTLSAVGDFTRVAGHTHKRYALFG</sequence>
<dbReference type="RefSeq" id="WP_244876360.1">
    <property type="nucleotide sequence ID" value="NZ_BAAATW010000022.1"/>
</dbReference>
<dbReference type="EMBL" id="BOQP01000032">
    <property type="protein sequence ID" value="GIM77782.1"/>
    <property type="molecule type" value="Genomic_DNA"/>
</dbReference>
<dbReference type="InterPro" id="IPR015943">
    <property type="entry name" value="WD40/YVTN_repeat-like_dom_sf"/>
</dbReference>
<evidence type="ECO:0000256" key="1">
    <source>
        <dbReference type="SAM" id="SignalP"/>
    </source>
</evidence>
<dbReference type="Proteomes" id="UP000680865">
    <property type="component" value="Unassembled WGS sequence"/>
</dbReference>
<evidence type="ECO:0000313" key="2">
    <source>
        <dbReference type="EMBL" id="GIM77782.1"/>
    </source>
</evidence>
<evidence type="ECO:0000313" key="3">
    <source>
        <dbReference type="Proteomes" id="UP000680865"/>
    </source>
</evidence>
<dbReference type="Pfam" id="PF17164">
    <property type="entry name" value="DUF5122"/>
    <property type="match status" value="1"/>
</dbReference>
<dbReference type="AlphaFoldDB" id="A0A919SSM0"/>
<dbReference type="SUPFAM" id="SSF50998">
    <property type="entry name" value="Quinoprotein alcohol dehydrogenase-like"/>
    <property type="match status" value="1"/>
</dbReference>
<dbReference type="InterPro" id="IPR011047">
    <property type="entry name" value="Quinoprotein_ADH-like_sf"/>
</dbReference>
<evidence type="ECO:0008006" key="4">
    <source>
        <dbReference type="Google" id="ProtNLM"/>
    </source>
</evidence>